<accession>A0A7G8BL23</accession>
<dbReference type="InterPro" id="IPR007485">
    <property type="entry name" value="LPS_assembly_LptE"/>
</dbReference>
<dbReference type="EMBL" id="CP060394">
    <property type="protein sequence ID" value="QNI33243.1"/>
    <property type="molecule type" value="Genomic_DNA"/>
</dbReference>
<dbReference type="GO" id="GO:0019867">
    <property type="term" value="C:outer membrane"/>
    <property type="evidence" value="ECO:0007669"/>
    <property type="project" value="InterPro"/>
</dbReference>
<dbReference type="KEGG" id="adin:H7849_04565"/>
<evidence type="ECO:0000256" key="1">
    <source>
        <dbReference type="SAM" id="SignalP"/>
    </source>
</evidence>
<dbReference type="Proteomes" id="UP000515312">
    <property type="component" value="Chromosome"/>
</dbReference>
<gene>
    <name evidence="2" type="ORF">H7849_04565</name>
</gene>
<proteinExistence type="predicted"/>
<keyword evidence="3" id="KW-1185">Reference proteome</keyword>
<dbReference type="PROSITE" id="PS51257">
    <property type="entry name" value="PROKAR_LIPOPROTEIN"/>
    <property type="match status" value="1"/>
</dbReference>
<sequence length="174" mass="19328">MSRFPLAALFALICLLTGCGYHSVNSAAHLPKTVHTLAVPTFANHTQSFHTEVSFTNAVIREFASRTPYKVLATDQQDEGDAVLEGAINSFQVIPLTYNIQTGQSSSYLISVGASVKVLDRDKRVLYENKTYSFRQQYQTTQDLVSFIQEDPAAVQRLSRDFAQALVSDILESF</sequence>
<organism evidence="2 3">
    <name type="scientific">Alloacidobacterium dinghuense</name>
    <dbReference type="NCBI Taxonomy" id="2763107"/>
    <lineage>
        <taxon>Bacteria</taxon>
        <taxon>Pseudomonadati</taxon>
        <taxon>Acidobacteriota</taxon>
        <taxon>Terriglobia</taxon>
        <taxon>Terriglobales</taxon>
        <taxon>Acidobacteriaceae</taxon>
        <taxon>Alloacidobacterium</taxon>
    </lineage>
</organism>
<name>A0A7G8BL23_9BACT</name>
<evidence type="ECO:0000313" key="2">
    <source>
        <dbReference type="EMBL" id="QNI33243.1"/>
    </source>
</evidence>
<evidence type="ECO:0000313" key="3">
    <source>
        <dbReference type="Proteomes" id="UP000515312"/>
    </source>
</evidence>
<protein>
    <submittedName>
        <fullName evidence="2">LptE family protein</fullName>
    </submittedName>
</protein>
<dbReference type="RefSeq" id="WP_186744523.1">
    <property type="nucleotide sequence ID" value="NZ_CP060394.1"/>
</dbReference>
<keyword evidence="1" id="KW-0732">Signal</keyword>
<feature type="signal peptide" evidence="1">
    <location>
        <begin position="1"/>
        <end position="27"/>
    </location>
</feature>
<dbReference type="Gene3D" id="3.30.160.150">
    <property type="entry name" value="Lipoprotein like domain"/>
    <property type="match status" value="1"/>
</dbReference>
<dbReference type="Pfam" id="PF04390">
    <property type="entry name" value="LptE"/>
    <property type="match status" value="1"/>
</dbReference>
<dbReference type="AlphaFoldDB" id="A0A7G8BL23"/>
<feature type="chain" id="PRO_5028832149" evidence="1">
    <location>
        <begin position="28"/>
        <end position="174"/>
    </location>
</feature>
<reference evidence="2 3" key="1">
    <citation type="submission" date="2020-08" db="EMBL/GenBank/DDBJ databases">
        <title>Edaphobacter telluris sp. nov. and Acidobacterium dinghuensis sp. nov., two acidobacteria isolated from forest soil.</title>
        <authorList>
            <person name="Fu J."/>
            <person name="Qiu L."/>
        </authorList>
    </citation>
    <scope>NUCLEOTIDE SEQUENCE [LARGE SCALE GENOMIC DNA]</scope>
    <source>
        <strain evidence="2">4Y35</strain>
    </source>
</reference>
<dbReference type="GO" id="GO:0043165">
    <property type="term" value="P:Gram-negative-bacterium-type cell outer membrane assembly"/>
    <property type="evidence" value="ECO:0007669"/>
    <property type="project" value="InterPro"/>
</dbReference>